<comment type="similarity">
    <text evidence="3 7">Belongs to the class-III pyridoxal-phosphate-dependent aminotransferase family. HemL subfamily.</text>
</comment>
<evidence type="ECO:0000256" key="6">
    <source>
        <dbReference type="ARBA" id="ARBA00023244"/>
    </source>
</evidence>
<dbReference type="InterPro" id="IPR015421">
    <property type="entry name" value="PyrdxlP-dep_Trfase_major"/>
</dbReference>
<dbReference type="RefSeq" id="WP_132118293.1">
    <property type="nucleotide sequence ID" value="NZ_SMJU01000007.1"/>
</dbReference>
<comment type="caution">
    <text evidence="8">The sequence shown here is derived from an EMBL/GenBank/DDBJ whole genome shotgun (WGS) entry which is preliminary data.</text>
</comment>
<dbReference type="PROSITE" id="PS00600">
    <property type="entry name" value="AA_TRANSFER_CLASS_3"/>
    <property type="match status" value="1"/>
</dbReference>
<comment type="subcellular location">
    <subcellularLocation>
        <location evidence="7">Cytoplasm</location>
    </subcellularLocation>
</comment>
<comment type="cofactor">
    <cofactor evidence="1 7">
        <name>pyridoxal 5'-phosphate</name>
        <dbReference type="ChEBI" id="CHEBI:597326"/>
    </cofactor>
</comment>
<evidence type="ECO:0000256" key="7">
    <source>
        <dbReference type="HAMAP-Rule" id="MF_00375"/>
    </source>
</evidence>
<comment type="catalytic activity">
    <reaction evidence="7">
        <text>(S)-4-amino-5-oxopentanoate = 5-aminolevulinate</text>
        <dbReference type="Rhea" id="RHEA:14265"/>
        <dbReference type="ChEBI" id="CHEBI:57501"/>
        <dbReference type="ChEBI" id="CHEBI:356416"/>
        <dbReference type="EC" id="5.4.3.8"/>
    </reaction>
</comment>
<dbReference type="OrthoDB" id="9807885at2"/>
<evidence type="ECO:0000256" key="4">
    <source>
        <dbReference type="ARBA" id="ARBA00022898"/>
    </source>
</evidence>
<reference evidence="8 9" key="1">
    <citation type="submission" date="2019-02" db="EMBL/GenBank/DDBJ databases">
        <title>Arundinibacter roseus gen. nov., sp. nov., a new member of the family Cytophagaceae.</title>
        <authorList>
            <person name="Szuroczki S."/>
            <person name="Khayer B."/>
            <person name="Sproer C."/>
            <person name="Toumi M."/>
            <person name="Szabo A."/>
            <person name="Felfoldi T."/>
            <person name="Schumann P."/>
            <person name="Toth E."/>
        </authorList>
    </citation>
    <scope>NUCLEOTIDE SEQUENCE [LARGE SCALE GENOMIC DNA]</scope>
    <source>
        <strain evidence="8 9">DMA-k-7a</strain>
    </source>
</reference>
<dbReference type="InterPro" id="IPR004639">
    <property type="entry name" value="4pyrrol_synth_GluAld_NH2Trfase"/>
</dbReference>
<dbReference type="GO" id="GO:0030170">
    <property type="term" value="F:pyridoxal phosphate binding"/>
    <property type="evidence" value="ECO:0007669"/>
    <property type="project" value="InterPro"/>
</dbReference>
<organism evidence="8 9">
    <name type="scientific">Arundinibacter roseus</name>
    <dbReference type="NCBI Taxonomy" id="2070510"/>
    <lineage>
        <taxon>Bacteria</taxon>
        <taxon>Pseudomonadati</taxon>
        <taxon>Bacteroidota</taxon>
        <taxon>Cytophagia</taxon>
        <taxon>Cytophagales</taxon>
        <taxon>Spirosomataceae</taxon>
        <taxon>Arundinibacter</taxon>
    </lineage>
</organism>
<comment type="pathway">
    <text evidence="2">Porphyrin-containing compound metabolism; protoporphyrin-IX biosynthesis; 5-aminolevulinate from L-glutamyl-tRNA(Glu): step 2/2.</text>
</comment>
<comment type="subunit">
    <text evidence="7">Homodimer.</text>
</comment>
<keyword evidence="6 7" id="KW-0627">Porphyrin biosynthesis</keyword>
<dbReference type="EC" id="5.4.3.8" evidence="7"/>
<evidence type="ECO:0000313" key="9">
    <source>
        <dbReference type="Proteomes" id="UP000295706"/>
    </source>
</evidence>
<dbReference type="SUPFAM" id="SSF53383">
    <property type="entry name" value="PLP-dependent transferases"/>
    <property type="match status" value="1"/>
</dbReference>
<dbReference type="UniPathway" id="UPA00251">
    <property type="reaction ID" value="UER00317"/>
</dbReference>
<dbReference type="AlphaFoldDB" id="A0A4R4KAE9"/>
<keyword evidence="4 7" id="KW-0663">Pyridoxal phosphate</keyword>
<dbReference type="Proteomes" id="UP000295706">
    <property type="component" value="Unassembled WGS sequence"/>
</dbReference>
<accession>A0A4R4KAE9</accession>
<gene>
    <name evidence="7 8" type="primary">hemL</name>
    <name evidence="8" type="ORF">EZE20_13055</name>
</gene>
<keyword evidence="7" id="KW-0963">Cytoplasm</keyword>
<dbReference type="GO" id="GO:0005737">
    <property type="term" value="C:cytoplasm"/>
    <property type="evidence" value="ECO:0007669"/>
    <property type="project" value="UniProtKB-SubCell"/>
</dbReference>
<name>A0A4R4KAE9_9BACT</name>
<dbReference type="GO" id="GO:0008483">
    <property type="term" value="F:transaminase activity"/>
    <property type="evidence" value="ECO:0007669"/>
    <property type="project" value="InterPro"/>
</dbReference>
<dbReference type="CDD" id="cd00610">
    <property type="entry name" value="OAT_like"/>
    <property type="match status" value="1"/>
</dbReference>
<dbReference type="NCBIfam" id="NF000818">
    <property type="entry name" value="PRK00062.1"/>
    <property type="match status" value="1"/>
</dbReference>
<dbReference type="PANTHER" id="PTHR43713:SF3">
    <property type="entry name" value="GLUTAMATE-1-SEMIALDEHYDE 2,1-AMINOMUTASE 1, CHLOROPLASTIC-RELATED"/>
    <property type="match status" value="1"/>
</dbReference>
<dbReference type="Gene3D" id="3.90.1150.10">
    <property type="entry name" value="Aspartate Aminotransferase, domain 1"/>
    <property type="match status" value="1"/>
</dbReference>
<keyword evidence="5 7" id="KW-0413">Isomerase</keyword>
<evidence type="ECO:0000313" key="8">
    <source>
        <dbReference type="EMBL" id="TDB64593.1"/>
    </source>
</evidence>
<feature type="modified residue" description="N6-(pyridoxal phosphate)lysine" evidence="7">
    <location>
        <position position="267"/>
    </location>
</feature>
<proteinExistence type="inferred from homology"/>
<evidence type="ECO:0000256" key="3">
    <source>
        <dbReference type="ARBA" id="ARBA00008981"/>
    </source>
</evidence>
<protein>
    <recommendedName>
        <fullName evidence="7">Glutamate-1-semialdehyde 2,1-aminomutase</fullName>
        <shortName evidence="7">GSA</shortName>
        <ecNumber evidence="7">5.4.3.8</ecNumber>
    </recommendedName>
    <alternativeName>
        <fullName evidence="7">Glutamate-1-semialdehyde aminotransferase</fullName>
        <shortName evidence="7">GSA-AT</shortName>
    </alternativeName>
</protein>
<dbReference type="HAMAP" id="MF_00375">
    <property type="entry name" value="HemL_aminotrans_3"/>
    <property type="match status" value="1"/>
</dbReference>
<evidence type="ECO:0000256" key="5">
    <source>
        <dbReference type="ARBA" id="ARBA00023235"/>
    </source>
</evidence>
<dbReference type="InterPro" id="IPR049704">
    <property type="entry name" value="Aminotrans_3_PPA_site"/>
</dbReference>
<dbReference type="Pfam" id="PF00202">
    <property type="entry name" value="Aminotran_3"/>
    <property type="match status" value="1"/>
</dbReference>
<dbReference type="NCBIfam" id="TIGR00713">
    <property type="entry name" value="hemL"/>
    <property type="match status" value="1"/>
</dbReference>
<dbReference type="InterPro" id="IPR015424">
    <property type="entry name" value="PyrdxlP-dep_Trfase"/>
</dbReference>
<dbReference type="Gene3D" id="3.40.640.10">
    <property type="entry name" value="Type I PLP-dependent aspartate aminotransferase-like (Major domain)"/>
    <property type="match status" value="1"/>
</dbReference>
<dbReference type="EMBL" id="SMJU01000007">
    <property type="protein sequence ID" value="TDB64593.1"/>
    <property type="molecule type" value="Genomic_DNA"/>
</dbReference>
<dbReference type="InterPro" id="IPR015422">
    <property type="entry name" value="PyrdxlP-dep_Trfase_small"/>
</dbReference>
<dbReference type="InterPro" id="IPR005814">
    <property type="entry name" value="Aminotrans_3"/>
</dbReference>
<dbReference type="GO" id="GO:0006782">
    <property type="term" value="P:protoporphyrinogen IX biosynthetic process"/>
    <property type="evidence" value="ECO:0007669"/>
    <property type="project" value="UniProtKB-UniRule"/>
</dbReference>
<dbReference type="GO" id="GO:0042286">
    <property type="term" value="F:glutamate-1-semialdehyde 2,1-aminomutase activity"/>
    <property type="evidence" value="ECO:0007669"/>
    <property type="project" value="UniProtKB-UniRule"/>
</dbReference>
<dbReference type="PANTHER" id="PTHR43713">
    <property type="entry name" value="GLUTAMATE-1-SEMIALDEHYDE 2,1-AMINOMUTASE"/>
    <property type="match status" value="1"/>
</dbReference>
<evidence type="ECO:0000256" key="1">
    <source>
        <dbReference type="ARBA" id="ARBA00001933"/>
    </source>
</evidence>
<keyword evidence="9" id="KW-1185">Reference proteome</keyword>
<dbReference type="FunFam" id="3.40.640.10:FF:000021">
    <property type="entry name" value="Glutamate-1-semialdehyde 2,1-aminomutase"/>
    <property type="match status" value="1"/>
</dbReference>
<evidence type="ECO:0000256" key="2">
    <source>
        <dbReference type="ARBA" id="ARBA00004819"/>
    </source>
</evidence>
<sequence>MNIHSSEALFEKANQFIPGGVNSPVRAFKAVGGTPLFIKSARGPYIYDEDDNQYIELINSWGPMILGHCNELIEKAVSDALQHSFSFGAPTRKEVEMAERIVSMVPSVEKVRMVNSGTEATMSAIRVARGFTGRDKIIKFEGCYHGHGDSFLIAAGSGAATFGAPDSPGVTKGVAQDTLTAPYNDLEAVQQLVDANPKQIAALIIEPVVGNMGCVLPEPGFLEGLRSLCDKEGIVLIFDEVMTGFRLSKGGAQERFGVIPDMTTLGKIIGGGMPVGAYGGKEEIMNCVSPAGPVYQAGTLSGNPIAMSAGLAMLEYLHDHAEVYLTLDNSGVKLTQGFRKSMEKLGVEYSINQIGSMYTLFFTNEKVYNFTSAKTSDLSLYGRYFHAMLRRGVYLGPSQFESMFLSTALNDALLEQVIQANDDALNEILA</sequence>